<evidence type="ECO:0000256" key="7">
    <source>
        <dbReference type="ARBA" id="ARBA00023242"/>
    </source>
</evidence>
<name>A0AAQ3JLW1_9LILI</name>
<evidence type="ECO:0000259" key="9">
    <source>
        <dbReference type="Pfam" id="PF13359"/>
    </source>
</evidence>
<protein>
    <recommendedName>
        <fullName evidence="9">DDE Tnp4 domain-containing protein</fullName>
    </recommendedName>
</protein>
<dbReference type="InterPro" id="IPR027806">
    <property type="entry name" value="HARBI1_dom"/>
</dbReference>
<evidence type="ECO:0000313" key="11">
    <source>
        <dbReference type="Proteomes" id="UP001327560"/>
    </source>
</evidence>
<dbReference type="Proteomes" id="UP001327560">
    <property type="component" value="Chromosome 1"/>
</dbReference>
<evidence type="ECO:0000256" key="6">
    <source>
        <dbReference type="ARBA" id="ARBA00022801"/>
    </source>
</evidence>
<evidence type="ECO:0000313" key="10">
    <source>
        <dbReference type="EMBL" id="WOK91331.1"/>
    </source>
</evidence>
<feature type="compositionally biased region" description="Low complexity" evidence="8">
    <location>
        <begin position="153"/>
        <end position="168"/>
    </location>
</feature>
<dbReference type="GO" id="GO:0005634">
    <property type="term" value="C:nucleus"/>
    <property type="evidence" value="ECO:0007669"/>
    <property type="project" value="UniProtKB-SubCell"/>
</dbReference>
<dbReference type="PANTHER" id="PTHR22930:SF244">
    <property type="entry name" value="OS05G0593000 PROTEIN"/>
    <property type="match status" value="1"/>
</dbReference>
<dbReference type="GO" id="GO:0004518">
    <property type="term" value="F:nuclease activity"/>
    <property type="evidence" value="ECO:0007669"/>
    <property type="project" value="UniProtKB-KW"/>
</dbReference>
<keyword evidence="11" id="KW-1185">Reference proteome</keyword>
<reference evidence="10 11" key="1">
    <citation type="submission" date="2023-10" db="EMBL/GenBank/DDBJ databases">
        <title>Chromosome-scale genome assembly provides insights into flower coloration mechanisms of Canna indica.</title>
        <authorList>
            <person name="Li C."/>
        </authorList>
    </citation>
    <scope>NUCLEOTIDE SEQUENCE [LARGE SCALE GENOMIC DNA]</scope>
    <source>
        <tissue evidence="10">Flower</tissue>
    </source>
</reference>
<dbReference type="Pfam" id="PF13359">
    <property type="entry name" value="DDE_Tnp_4"/>
    <property type="match status" value="1"/>
</dbReference>
<evidence type="ECO:0000256" key="1">
    <source>
        <dbReference type="ARBA" id="ARBA00001968"/>
    </source>
</evidence>
<dbReference type="GO" id="GO:0046872">
    <property type="term" value="F:metal ion binding"/>
    <property type="evidence" value="ECO:0007669"/>
    <property type="project" value="UniProtKB-KW"/>
</dbReference>
<dbReference type="GO" id="GO:0016787">
    <property type="term" value="F:hydrolase activity"/>
    <property type="evidence" value="ECO:0007669"/>
    <property type="project" value="UniProtKB-KW"/>
</dbReference>
<evidence type="ECO:0000256" key="4">
    <source>
        <dbReference type="ARBA" id="ARBA00022722"/>
    </source>
</evidence>
<keyword evidence="4" id="KW-0540">Nuclease</keyword>
<sequence length="530" mass="58651">MNSFPFPAAAHHQPLPEDDDDSLYIAFFHNFSPSPSPPASSSEMPKGRRKRDPAATTAAGDDKKRRKRRSIANLLTSIAAMDAQDDSDRRDSDEASSRDLSLLEENHQRKAEAMLDYYSRLQDNFSVVEDDADTVRSKRTRLAASAVTAAAAASASGDGDAGASSSVAGSGGGGGHQQRRLWVKDRSRAWWDRCNHPDFPEAEFRQAFRMGRATFDMICDELGSAVAKEDTMLRAAIPVRQRVAVCIWRLATGEPLRLVSKRFGLGISTCHKLVLEVCTAIKTLLMPRFLQWPDGAGAAEAKSRFEAASGIPNVLGSMYTTHIPIIAPKISVAAYFNRRHTERNQKTSYSITVQGVVNPDGVFTDVCIGWPGSMPDDQVLEKSALFQRATAGMLKNTWIVGSSGYPLMDWVLVPYTHQNLTWTQHAFNEKIGEVQRVAREAFARLKGRWTCLQKRTEVKLQDLPVVIGACCVLHNICELRKEEMEPELKYEMVDDEMVPENSIRSVSASQARDSIAHNLLHHGLAGTAFF</sequence>
<keyword evidence="6" id="KW-0378">Hydrolase</keyword>
<feature type="compositionally biased region" description="Basic and acidic residues" evidence="8">
    <location>
        <begin position="86"/>
        <end position="97"/>
    </location>
</feature>
<dbReference type="InterPro" id="IPR045249">
    <property type="entry name" value="HARBI1-like"/>
</dbReference>
<keyword evidence="5" id="KW-0479">Metal-binding</keyword>
<comment type="subcellular location">
    <subcellularLocation>
        <location evidence="2">Nucleus</location>
    </subcellularLocation>
</comment>
<feature type="region of interest" description="Disordered" evidence="8">
    <location>
        <begin position="153"/>
        <end position="179"/>
    </location>
</feature>
<feature type="region of interest" description="Disordered" evidence="8">
    <location>
        <begin position="1"/>
        <end position="104"/>
    </location>
</feature>
<gene>
    <name evidence="10" type="ORF">Cni_G00022</name>
</gene>
<comment type="cofactor">
    <cofactor evidence="1">
        <name>a divalent metal cation</name>
        <dbReference type="ChEBI" id="CHEBI:60240"/>
    </cofactor>
</comment>
<feature type="domain" description="DDE Tnp4" evidence="9">
    <location>
        <begin position="319"/>
        <end position="475"/>
    </location>
</feature>
<evidence type="ECO:0000256" key="5">
    <source>
        <dbReference type="ARBA" id="ARBA00022723"/>
    </source>
</evidence>
<dbReference type="EMBL" id="CP136890">
    <property type="protein sequence ID" value="WOK91331.1"/>
    <property type="molecule type" value="Genomic_DNA"/>
</dbReference>
<keyword evidence="7" id="KW-0539">Nucleus</keyword>
<comment type="similarity">
    <text evidence="3">Belongs to the HARBI1 family.</text>
</comment>
<dbReference type="AlphaFoldDB" id="A0AAQ3JLW1"/>
<evidence type="ECO:0000256" key="2">
    <source>
        <dbReference type="ARBA" id="ARBA00004123"/>
    </source>
</evidence>
<proteinExistence type="inferred from homology"/>
<evidence type="ECO:0000256" key="3">
    <source>
        <dbReference type="ARBA" id="ARBA00006958"/>
    </source>
</evidence>
<dbReference type="PANTHER" id="PTHR22930">
    <property type="match status" value="1"/>
</dbReference>
<accession>A0AAQ3JLW1</accession>
<organism evidence="10 11">
    <name type="scientific">Canna indica</name>
    <name type="common">Indian-shot</name>
    <dbReference type="NCBI Taxonomy" id="4628"/>
    <lineage>
        <taxon>Eukaryota</taxon>
        <taxon>Viridiplantae</taxon>
        <taxon>Streptophyta</taxon>
        <taxon>Embryophyta</taxon>
        <taxon>Tracheophyta</taxon>
        <taxon>Spermatophyta</taxon>
        <taxon>Magnoliopsida</taxon>
        <taxon>Liliopsida</taxon>
        <taxon>Zingiberales</taxon>
        <taxon>Cannaceae</taxon>
        <taxon>Canna</taxon>
    </lineage>
</organism>
<evidence type="ECO:0000256" key="8">
    <source>
        <dbReference type="SAM" id="MobiDB-lite"/>
    </source>
</evidence>